<dbReference type="SMART" id="SM00064">
    <property type="entry name" value="FYVE"/>
    <property type="match status" value="1"/>
</dbReference>
<dbReference type="PANTHER" id="PTHR43102:SF2">
    <property type="entry name" value="GAF DOMAIN-CONTAINING PROTEIN"/>
    <property type="match status" value="1"/>
</dbReference>
<evidence type="ECO:0000259" key="6">
    <source>
        <dbReference type="PROSITE" id="PS50178"/>
    </source>
</evidence>
<dbReference type="GO" id="GO:0008270">
    <property type="term" value="F:zinc ion binding"/>
    <property type="evidence" value="ECO:0007669"/>
    <property type="project" value="UniProtKB-KW"/>
</dbReference>
<dbReference type="EMBL" id="JNBS01000450">
    <property type="protein sequence ID" value="OQS05492.1"/>
    <property type="molecule type" value="Genomic_DNA"/>
</dbReference>
<gene>
    <name evidence="7" type="ORF">THRCLA_02382</name>
</gene>
<dbReference type="InterPro" id="IPR017455">
    <property type="entry name" value="Znf_FYVE-rel"/>
</dbReference>
<feature type="region of interest" description="Disordered" evidence="5">
    <location>
        <begin position="470"/>
        <end position="529"/>
    </location>
</feature>
<dbReference type="SUPFAM" id="SSF57903">
    <property type="entry name" value="FYVE/PHD zinc finger"/>
    <property type="match status" value="1"/>
</dbReference>
<dbReference type="STRING" id="74557.A0A1W0A5D9"/>
<evidence type="ECO:0000256" key="1">
    <source>
        <dbReference type="ARBA" id="ARBA00022723"/>
    </source>
</evidence>
<evidence type="ECO:0000256" key="5">
    <source>
        <dbReference type="SAM" id="MobiDB-lite"/>
    </source>
</evidence>
<comment type="caution">
    <text evidence="7">The sequence shown here is derived from an EMBL/GenBank/DDBJ whole genome shotgun (WGS) entry which is preliminary data.</text>
</comment>
<dbReference type="InterPro" id="IPR013083">
    <property type="entry name" value="Znf_RING/FYVE/PHD"/>
</dbReference>
<feature type="domain" description="FYVE-type" evidence="6">
    <location>
        <begin position="281"/>
        <end position="351"/>
    </location>
</feature>
<dbReference type="InterPro" id="IPR000306">
    <property type="entry name" value="Znf_FYVE"/>
</dbReference>
<protein>
    <recommendedName>
        <fullName evidence="6">FYVE-type domain-containing protein</fullName>
    </recommendedName>
</protein>
<dbReference type="Gene3D" id="3.30.40.10">
    <property type="entry name" value="Zinc/RING finger domain, C3HC4 (zinc finger)"/>
    <property type="match status" value="1"/>
</dbReference>
<evidence type="ECO:0000256" key="3">
    <source>
        <dbReference type="ARBA" id="ARBA00022833"/>
    </source>
</evidence>
<name>A0A1W0A5D9_9STRA</name>
<dbReference type="Proteomes" id="UP000243217">
    <property type="component" value="Unassembled WGS sequence"/>
</dbReference>
<dbReference type="PANTHER" id="PTHR43102">
    <property type="entry name" value="SLR1143 PROTEIN"/>
    <property type="match status" value="1"/>
</dbReference>
<keyword evidence="3" id="KW-0862">Zinc</keyword>
<proteinExistence type="predicted"/>
<dbReference type="OrthoDB" id="72401at2759"/>
<dbReference type="CDD" id="cd00065">
    <property type="entry name" value="FYVE_like_SF"/>
    <property type="match status" value="1"/>
</dbReference>
<evidence type="ECO:0000256" key="2">
    <source>
        <dbReference type="ARBA" id="ARBA00022771"/>
    </source>
</evidence>
<dbReference type="PROSITE" id="PS50178">
    <property type="entry name" value="ZF_FYVE"/>
    <property type="match status" value="1"/>
</dbReference>
<reference evidence="7 8" key="1">
    <citation type="journal article" date="2014" name="Genome Biol. Evol.">
        <title>The secreted proteins of Achlya hypogyna and Thraustotheca clavata identify the ancestral oomycete secretome and reveal gene acquisitions by horizontal gene transfer.</title>
        <authorList>
            <person name="Misner I."/>
            <person name="Blouin N."/>
            <person name="Leonard G."/>
            <person name="Richards T.A."/>
            <person name="Lane C.E."/>
        </authorList>
    </citation>
    <scope>NUCLEOTIDE SEQUENCE [LARGE SCALE GENOMIC DNA]</scope>
    <source>
        <strain evidence="7 8">ATCC 34112</strain>
    </source>
</reference>
<accession>A0A1W0A5D9</accession>
<keyword evidence="8" id="KW-1185">Reference proteome</keyword>
<dbReference type="Pfam" id="PF01363">
    <property type="entry name" value="FYVE"/>
    <property type="match status" value="1"/>
</dbReference>
<keyword evidence="2 4" id="KW-0863">Zinc-finger</keyword>
<evidence type="ECO:0000256" key="4">
    <source>
        <dbReference type="PROSITE-ProRule" id="PRU00091"/>
    </source>
</evidence>
<evidence type="ECO:0000313" key="8">
    <source>
        <dbReference type="Proteomes" id="UP000243217"/>
    </source>
</evidence>
<evidence type="ECO:0000313" key="7">
    <source>
        <dbReference type="EMBL" id="OQS05492.1"/>
    </source>
</evidence>
<sequence length="529" mass="59564">MPERNQASAPKGIQSPQSEYAKRLNKMARTDCISHGMQQRYAEMLAEKSDALLQLPPMQLVDEMNGVEIHEGVCPIEGTLVVKGTTMIDGFLYDIITNLEKRCESSLEFKKFMYALFGTYFCHGININLVETPSSAGNMADTPSTRVRVHWLSLFEDPSLTKNQPYDMVFASKAFMYKQVNNTGKYEHVQGPMLPDIVTLAWDSFPNLTSFREVDTGCRRLHLYKSGFLVQRTSNGATCRLSLVLAFREPYVAEWAKELVLNLHAFARPPFNIALVPPSLWSYNEYCYVCFKSFRFFRRRHHCRLCGNAVCSKCSFTTPMAVPKDTHRYPPSSSIEKKIVLVCVKCGQKPSNGSTEARLTTSASALRLMHRSASTNRIINHRSFMSDASFLSQPRSSAPPRAPRISESIRSYSTASIDMDGMDISAIGEDVRVRTSHRNSDPSLLLPQPLRMRAHPAFMGQDLIQVERQVRGSRRSDAPLSGKTEDFAYNQGFTARSIDPRASRRRTSSKSVERASESRHRKSPAASVP</sequence>
<keyword evidence="1" id="KW-0479">Metal-binding</keyword>
<organism evidence="7 8">
    <name type="scientific">Thraustotheca clavata</name>
    <dbReference type="NCBI Taxonomy" id="74557"/>
    <lineage>
        <taxon>Eukaryota</taxon>
        <taxon>Sar</taxon>
        <taxon>Stramenopiles</taxon>
        <taxon>Oomycota</taxon>
        <taxon>Saprolegniomycetes</taxon>
        <taxon>Saprolegniales</taxon>
        <taxon>Achlyaceae</taxon>
        <taxon>Thraustotheca</taxon>
    </lineage>
</organism>
<dbReference type="InterPro" id="IPR011011">
    <property type="entry name" value="Znf_FYVE_PHD"/>
</dbReference>
<dbReference type="AlphaFoldDB" id="A0A1W0A5D9"/>